<dbReference type="Gene3D" id="3.40.50.150">
    <property type="entry name" value="Vaccinia Virus protein VP39"/>
    <property type="match status" value="1"/>
</dbReference>
<dbReference type="CDD" id="cd02440">
    <property type="entry name" value="AdoMet_MTases"/>
    <property type="match status" value="1"/>
</dbReference>
<keyword evidence="5" id="KW-0949">S-adenosyl-L-methionine</keyword>
<dbReference type="InterPro" id="IPR012818">
    <property type="entry name" value="CbiE"/>
</dbReference>
<dbReference type="InterPro" id="IPR014008">
    <property type="entry name" value="Cbl_synth_MTase_CbiT"/>
</dbReference>
<reference evidence="7 8" key="1">
    <citation type="submission" date="2017-08" db="EMBL/GenBank/DDBJ databases">
        <authorList>
            <person name="de Groot N.N."/>
        </authorList>
    </citation>
    <scope>NUCLEOTIDE SEQUENCE [LARGE SCALE GENOMIC DNA]</scope>
    <source>
        <strain evidence="7 8">USBA 352</strain>
    </source>
</reference>
<dbReference type="PANTHER" id="PTHR43182">
    <property type="entry name" value="COBALT-PRECORRIN-6B C(15)-METHYLTRANSFERASE (DECARBOXYLATING)"/>
    <property type="match status" value="1"/>
</dbReference>
<keyword evidence="2" id="KW-0169">Cobalamin biosynthesis</keyword>
<evidence type="ECO:0000259" key="6">
    <source>
        <dbReference type="Pfam" id="PF00590"/>
    </source>
</evidence>
<evidence type="ECO:0000256" key="1">
    <source>
        <dbReference type="ARBA" id="ARBA00004953"/>
    </source>
</evidence>
<dbReference type="Gene3D" id="3.40.1010.10">
    <property type="entry name" value="Cobalt-precorrin-4 Transmethylase, Domain 1"/>
    <property type="match status" value="1"/>
</dbReference>
<dbReference type="RefSeq" id="WP_097175852.1">
    <property type="nucleotide sequence ID" value="NZ_OBML01000010.1"/>
</dbReference>
<dbReference type="InterPro" id="IPR035996">
    <property type="entry name" value="4pyrrol_Methylase_sf"/>
</dbReference>
<dbReference type="InterPro" id="IPR006365">
    <property type="entry name" value="Cbl_synth_CobL"/>
</dbReference>
<evidence type="ECO:0000256" key="3">
    <source>
        <dbReference type="ARBA" id="ARBA00022603"/>
    </source>
</evidence>
<dbReference type="OrthoDB" id="9787825at2"/>
<dbReference type="Proteomes" id="UP000219331">
    <property type="component" value="Unassembled WGS sequence"/>
</dbReference>
<evidence type="ECO:0000313" key="8">
    <source>
        <dbReference type="Proteomes" id="UP000219331"/>
    </source>
</evidence>
<keyword evidence="3 7" id="KW-0489">Methyltransferase</keyword>
<dbReference type="Pfam" id="PF00590">
    <property type="entry name" value="TP_methylase"/>
    <property type="match status" value="1"/>
</dbReference>
<dbReference type="STRING" id="538381.GCA_001696535_03964"/>
<protein>
    <submittedName>
        <fullName evidence="7">Precorrin-6Y C5,15-methyltransferase (Decarboxylating)</fullName>
    </submittedName>
</protein>
<keyword evidence="8" id="KW-1185">Reference proteome</keyword>
<dbReference type="InterPro" id="IPR014777">
    <property type="entry name" value="4pyrrole_Mease_sub1"/>
</dbReference>
<dbReference type="PIRSF" id="PIRSF036428">
    <property type="entry name" value="CobL"/>
    <property type="match status" value="1"/>
</dbReference>
<dbReference type="Gene3D" id="3.30.950.10">
    <property type="entry name" value="Methyltransferase, Cobalt-precorrin-4 Transmethylase, Domain 2"/>
    <property type="match status" value="1"/>
</dbReference>
<dbReference type="GO" id="GO:0032259">
    <property type="term" value="P:methylation"/>
    <property type="evidence" value="ECO:0007669"/>
    <property type="project" value="UniProtKB-KW"/>
</dbReference>
<sequence length="408" mass="42233">MSPGDTARPAPWLTVIGLGEEGVDGLSPIARQALADAKRVFGGARHGALVAPLGIEVETWPSPFHKGLEALLAARGEPVAVLASGDPMWFGIGSTLARSVPVEEMLVLPAPSSLSLAAARLGWPLQDAETLSLHGRPVDLLRAVLHPGAKVLCLTSGARAAEEIADLLVDEGYGASRLTVLEHLGGPAERILSGSAEGWHGEVAALNVVAVEAVAVRDTPLRPRLPGLPDDAFRHDGKITKREVRSVTLARLMPMPGALLWDIGAGSGAVAIEWLRAAPRSRAIALEPDDTRRATARANAAALGVPHLDLRPDAAPDGLEGLPPPDAIFLGGGLTAPGTLEAALAALRPGGRLVANAVTLESEAILLAAHARHGGELVRIAVSRAGAVGGMTGWRPLMPVTQWSLILP</sequence>
<evidence type="ECO:0000256" key="4">
    <source>
        <dbReference type="ARBA" id="ARBA00022679"/>
    </source>
</evidence>
<accession>A0A285TC46</accession>
<dbReference type="NCBIfam" id="TIGR02467">
    <property type="entry name" value="CbiE"/>
    <property type="match status" value="1"/>
</dbReference>
<name>A0A285TC46_9HYPH</name>
<evidence type="ECO:0000256" key="5">
    <source>
        <dbReference type="ARBA" id="ARBA00022691"/>
    </source>
</evidence>
<proteinExistence type="predicted"/>
<dbReference type="GO" id="GO:0008276">
    <property type="term" value="F:protein methyltransferase activity"/>
    <property type="evidence" value="ECO:0007669"/>
    <property type="project" value="InterPro"/>
</dbReference>
<evidence type="ECO:0000313" key="7">
    <source>
        <dbReference type="EMBL" id="SOC19730.1"/>
    </source>
</evidence>
<dbReference type="InterPro" id="IPR050714">
    <property type="entry name" value="Cobalamin_biosynth_MTase"/>
</dbReference>
<dbReference type="GO" id="GO:0009236">
    <property type="term" value="P:cobalamin biosynthetic process"/>
    <property type="evidence" value="ECO:0007669"/>
    <property type="project" value="UniProtKB-UniPathway"/>
</dbReference>
<keyword evidence="4 7" id="KW-0808">Transferase</keyword>
<dbReference type="AlphaFoldDB" id="A0A285TC46"/>
<evidence type="ECO:0000256" key="2">
    <source>
        <dbReference type="ARBA" id="ARBA00022573"/>
    </source>
</evidence>
<feature type="domain" description="Tetrapyrrole methylase" evidence="6">
    <location>
        <begin position="13"/>
        <end position="196"/>
    </location>
</feature>
<dbReference type="InterPro" id="IPR000878">
    <property type="entry name" value="4pyrrol_Mease"/>
</dbReference>
<dbReference type="EMBL" id="OBML01000010">
    <property type="protein sequence ID" value="SOC19730.1"/>
    <property type="molecule type" value="Genomic_DNA"/>
</dbReference>
<gene>
    <name evidence="7" type="ORF">SAMN05421512_11091</name>
</gene>
<dbReference type="SUPFAM" id="SSF53790">
    <property type="entry name" value="Tetrapyrrole methylase"/>
    <property type="match status" value="1"/>
</dbReference>
<dbReference type="PANTHER" id="PTHR43182:SF1">
    <property type="entry name" value="COBALT-PRECORRIN-7 C(5)-METHYLTRANSFERASE"/>
    <property type="match status" value="1"/>
</dbReference>
<dbReference type="SUPFAM" id="SSF53335">
    <property type="entry name" value="S-adenosyl-L-methionine-dependent methyltransferases"/>
    <property type="match status" value="1"/>
</dbReference>
<dbReference type="CDD" id="cd11644">
    <property type="entry name" value="Precorrin-6Y-MT"/>
    <property type="match status" value="1"/>
</dbReference>
<comment type="pathway">
    <text evidence="1">Cofactor biosynthesis; adenosylcobalamin biosynthesis.</text>
</comment>
<dbReference type="InterPro" id="IPR014776">
    <property type="entry name" value="4pyrrole_Mease_sub2"/>
</dbReference>
<dbReference type="NCBIfam" id="TIGR02469">
    <property type="entry name" value="CbiT"/>
    <property type="match status" value="1"/>
</dbReference>
<dbReference type="InterPro" id="IPR029063">
    <property type="entry name" value="SAM-dependent_MTases_sf"/>
</dbReference>
<dbReference type="UniPathway" id="UPA00148"/>
<organism evidence="7 8">
    <name type="scientific">Stappia indica</name>
    <dbReference type="NCBI Taxonomy" id="538381"/>
    <lineage>
        <taxon>Bacteria</taxon>
        <taxon>Pseudomonadati</taxon>
        <taxon>Pseudomonadota</taxon>
        <taxon>Alphaproteobacteria</taxon>
        <taxon>Hyphomicrobiales</taxon>
        <taxon>Stappiaceae</taxon>
        <taxon>Stappia</taxon>
    </lineage>
</organism>